<dbReference type="PROSITE" id="PS50850">
    <property type="entry name" value="MFS"/>
    <property type="match status" value="1"/>
</dbReference>
<protein>
    <submittedName>
        <fullName evidence="9">Transmembrane secretion effector</fullName>
    </submittedName>
</protein>
<evidence type="ECO:0000313" key="9">
    <source>
        <dbReference type="EMBL" id="SDI27880.1"/>
    </source>
</evidence>
<evidence type="ECO:0000256" key="5">
    <source>
        <dbReference type="ARBA" id="ARBA00022989"/>
    </source>
</evidence>
<comment type="subcellular location">
    <subcellularLocation>
        <location evidence="1">Cell membrane</location>
        <topology evidence="1">Multi-pass membrane protein</topology>
    </subcellularLocation>
</comment>
<keyword evidence="5 7" id="KW-1133">Transmembrane helix</keyword>
<dbReference type="RefSeq" id="WP_090931074.1">
    <property type="nucleotide sequence ID" value="NZ_FNDJ01000005.1"/>
</dbReference>
<evidence type="ECO:0000256" key="6">
    <source>
        <dbReference type="ARBA" id="ARBA00023136"/>
    </source>
</evidence>
<dbReference type="Proteomes" id="UP000199202">
    <property type="component" value="Unassembled WGS sequence"/>
</dbReference>
<feature type="domain" description="Major facilitator superfamily (MFS) profile" evidence="8">
    <location>
        <begin position="163"/>
        <end position="429"/>
    </location>
</feature>
<keyword evidence="4 7" id="KW-0812">Transmembrane</keyword>
<dbReference type="GO" id="GO:0022857">
    <property type="term" value="F:transmembrane transporter activity"/>
    <property type="evidence" value="ECO:0007669"/>
    <property type="project" value="InterPro"/>
</dbReference>
<dbReference type="STRING" id="633440.SAMN05421869_10523"/>
<feature type="transmembrane region" description="Helical" evidence="7">
    <location>
        <begin position="315"/>
        <end position="334"/>
    </location>
</feature>
<organism evidence="9 10">
    <name type="scientific">Nonomuraea jiangxiensis</name>
    <dbReference type="NCBI Taxonomy" id="633440"/>
    <lineage>
        <taxon>Bacteria</taxon>
        <taxon>Bacillati</taxon>
        <taxon>Actinomycetota</taxon>
        <taxon>Actinomycetes</taxon>
        <taxon>Streptosporangiales</taxon>
        <taxon>Streptosporangiaceae</taxon>
        <taxon>Nonomuraea</taxon>
    </lineage>
</organism>
<evidence type="ECO:0000256" key="3">
    <source>
        <dbReference type="ARBA" id="ARBA00022475"/>
    </source>
</evidence>
<keyword evidence="6 7" id="KW-0472">Membrane</keyword>
<feature type="transmembrane region" description="Helical" evidence="7">
    <location>
        <begin position="164"/>
        <end position="191"/>
    </location>
</feature>
<dbReference type="InterPro" id="IPR010290">
    <property type="entry name" value="TM_effector"/>
</dbReference>
<keyword evidence="3" id="KW-1003">Cell membrane</keyword>
<evidence type="ECO:0000256" key="7">
    <source>
        <dbReference type="SAM" id="Phobius"/>
    </source>
</evidence>
<dbReference type="PANTHER" id="PTHR23513">
    <property type="entry name" value="INTEGRAL MEMBRANE EFFLUX PROTEIN-RELATED"/>
    <property type="match status" value="1"/>
</dbReference>
<keyword evidence="2" id="KW-0813">Transport</keyword>
<feature type="transmembrane region" description="Helical" evidence="7">
    <location>
        <begin position="290"/>
        <end position="309"/>
    </location>
</feature>
<feature type="transmembrane region" description="Helical" evidence="7">
    <location>
        <begin position="230"/>
        <end position="252"/>
    </location>
</feature>
<feature type="transmembrane region" description="Helical" evidence="7">
    <location>
        <begin position="83"/>
        <end position="100"/>
    </location>
</feature>
<evidence type="ECO:0000256" key="2">
    <source>
        <dbReference type="ARBA" id="ARBA00022448"/>
    </source>
</evidence>
<gene>
    <name evidence="9" type="ORF">SAMN05421869_10523</name>
</gene>
<name>A0A1G8JB83_9ACTN</name>
<dbReference type="EMBL" id="FNDJ01000005">
    <property type="protein sequence ID" value="SDI27880.1"/>
    <property type="molecule type" value="Genomic_DNA"/>
</dbReference>
<reference evidence="9 10" key="1">
    <citation type="submission" date="2016-10" db="EMBL/GenBank/DDBJ databases">
        <authorList>
            <person name="de Groot N.N."/>
        </authorList>
    </citation>
    <scope>NUCLEOTIDE SEQUENCE [LARGE SCALE GENOMIC DNA]</scope>
    <source>
        <strain evidence="9 10">CGMCC 4.6533</strain>
    </source>
</reference>
<dbReference type="GO" id="GO:0005886">
    <property type="term" value="C:plasma membrane"/>
    <property type="evidence" value="ECO:0007669"/>
    <property type="project" value="UniProtKB-SubCell"/>
</dbReference>
<evidence type="ECO:0000256" key="1">
    <source>
        <dbReference type="ARBA" id="ARBA00004651"/>
    </source>
</evidence>
<feature type="transmembrane region" description="Helical" evidence="7">
    <location>
        <begin position="355"/>
        <end position="376"/>
    </location>
</feature>
<feature type="transmembrane region" description="Helical" evidence="7">
    <location>
        <begin position="17"/>
        <end position="41"/>
    </location>
</feature>
<feature type="transmembrane region" description="Helical" evidence="7">
    <location>
        <begin position="264"/>
        <end position="283"/>
    </location>
</feature>
<feature type="transmembrane region" description="Helical" evidence="7">
    <location>
        <begin position="382"/>
        <end position="403"/>
    </location>
</feature>
<evidence type="ECO:0000313" key="10">
    <source>
        <dbReference type="Proteomes" id="UP000199202"/>
    </source>
</evidence>
<dbReference type="SUPFAM" id="SSF103473">
    <property type="entry name" value="MFS general substrate transporter"/>
    <property type="match status" value="1"/>
</dbReference>
<dbReference type="AlphaFoldDB" id="A0A1G8JB83"/>
<evidence type="ECO:0000256" key="4">
    <source>
        <dbReference type="ARBA" id="ARBA00022692"/>
    </source>
</evidence>
<dbReference type="CDD" id="cd06173">
    <property type="entry name" value="MFS_MefA_like"/>
    <property type="match status" value="1"/>
</dbReference>
<dbReference type="PANTHER" id="PTHR23513:SF6">
    <property type="entry name" value="MAJOR FACILITATOR SUPERFAMILY ASSOCIATED DOMAIN-CONTAINING PROTEIN"/>
    <property type="match status" value="1"/>
</dbReference>
<dbReference type="Gene3D" id="1.20.1250.20">
    <property type="entry name" value="MFS general substrate transporter like domains"/>
    <property type="match status" value="1"/>
</dbReference>
<sequence>MTQSEVEPRLNAGYWRLWWATGINSVGDGAFAAAVPLLAVTVTHDPRLVSIVSAATYLPWLLLSLPAGAIVDRYDHVTLMWRAQASQAVIVSVIAVLVALGHIGIPALAIMTFGLGACAVVFTNAAQAVLPDLVAKPLLHKANGHQQTITTIGLQFAGPPLGSLLFAVAVALPFGLDAASFALSAALLATLPGRTRGRIGRTAGQIEHPPMRTAIADGVRWLARHRLLRTLAILLGVNTFCWQLGNVTLVLLATRTLGLDAPGYGLLLAGAALGSLLGGLVSARVIKKMGALPALLTALATNVVVFVGIGLSPNAIVLGVLLAVNGFLVTLWSIGTVGLRQHIVPSELLGRVNSVYRMLGWGLIPLGALAGGLVAHTFGLRAAYPVAGVLRGIALVVAMPMLIRALQHRPRRPATLVNDASNPQGRLLW</sequence>
<proteinExistence type="predicted"/>
<dbReference type="InterPro" id="IPR036259">
    <property type="entry name" value="MFS_trans_sf"/>
</dbReference>
<dbReference type="OrthoDB" id="145388at2"/>
<keyword evidence="10" id="KW-1185">Reference proteome</keyword>
<feature type="transmembrane region" description="Helical" evidence="7">
    <location>
        <begin position="48"/>
        <end position="71"/>
    </location>
</feature>
<dbReference type="InterPro" id="IPR020846">
    <property type="entry name" value="MFS_dom"/>
</dbReference>
<dbReference type="Pfam" id="PF05977">
    <property type="entry name" value="MFS_3"/>
    <property type="match status" value="1"/>
</dbReference>
<evidence type="ECO:0000259" key="8">
    <source>
        <dbReference type="PROSITE" id="PS50850"/>
    </source>
</evidence>
<accession>A0A1G8JB83</accession>